<reference evidence="1" key="1">
    <citation type="submission" date="2019-03" db="EMBL/GenBank/DDBJ databases">
        <title>WGS assembly of Setaria viridis.</title>
        <authorList>
            <person name="Huang P."/>
            <person name="Jenkins J."/>
            <person name="Grimwood J."/>
            <person name="Barry K."/>
            <person name="Healey A."/>
            <person name="Mamidi S."/>
            <person name="Sreedasyam A."/>
            <person name="Shu S."/>
            <person name="Feldman M."/>
            <person name="Wu J."/>
            <person name="Yu Y."/>
            <person name="Chen C."/>
            <person name="Johnson J."/>
            <person name="Rokhsar D."/>
            <person name="Baxter I."/>
            <person name="Schmutz J."/>
            <person name="Brutnell T."/>
            <person name="Kellogg E."/>
        </authorList>
    </citation>
    <scope>NUCLEOTIDE SEQUENCE [LARGE SCALE GENOMIC DNA]</scope>
</reference>
<dbReference type="AlphaFoldDB" id="A0A4U6VHS3"/>
<sequence>MAGCLRFLFVDLLHIWVTLYTRHTKRHMLLYT</sequence>
<dbReference type="Gramene" id="TKW27613">
    <property type="protein sequence ID" value="TKW27613"/>
    <property type="gene ID" value="SEVIR_3G268375v2"/>
</dbReference>
<evidence type="ECO:0000313" key="1">
    <source>
        <dbReference type="EMBL" id="TKW27613.1"/>
    </source>
</evidence>
<evidence type="ECO:0000313" key="2">
    <source>
        <dbReference type="Proteomes" id="UP000298652"/>
    </source>
</evidence>
<keyword evidence="2" id="KW-1185">Reference proteome</keyword>
<accession>A0A4U6VHS3</accession>
<name>A0A4U6VHS3_SETVI</name>
<proteinExistence type="predicted"/>
<dbReference type="Proteomes" id="UP000298652">
    <property type="component" value="Chromosome 3"/>
</dbReference>
<gene>
    <name evidence="1" type="ORF">SEVIR_3G268375v2</name>
</gene>
<dbReference type="EMBL" id="CM016554">
    <property type="protein sequence ID" value="TKW27613.1"/>
    <property type="molecule type" value="Genomic_DNA"/>
</dbReference>
<organism evidence="1 2">
    <name type="scientific">Setaria viridis</name>
    <name type="common">Green bristlegrass</name>
    <name type="synonym">Setaria italica subsp. viridis</name>
    <dbReference type="NCBI Taxonomy" id="4556"/>
    <lineage>
        <taxon>Eukaryota</taxon>
        <taxon>Viridiplantae</taxon>
        <taxon>Streptophyta</taxon>
        <taxon>Embryophyta</taxon>
        <taxon>Tracheophyta</taxon>
        <taxon>Spermatophyta</taxon>
        <taxon>Magnoliopsida</taxon>
        <taxon>Liliopsida</taxon>
        <taxon>Poales</taxon>
        <taxon>Poaceae</taxon>
        <taxon>PACMAD clade</taxon>
        <taxon>Panicoideae</taxon>
        <taxon>Panicodae</taxon>
        <taxon>Paniceae</taxon>
        <taxon>Cenchrinae</taxon>
        <taxon>Setaria</taxon>
    </lineage>
</organism>
<protein>
    <submittedName>
        <fullName evidence="1">Uncharacterized protein</fullName>
    </submittedName>
</protein>